<evidence type="ECO:0000313" key="2">
    <source>
        <dbReference type="Proteomes" id="UP000034956"/>
    </source>
</evidence>
<name>A0A0G1UBW2_9BACT</name>
<reference evidence="1 2" key="1">
    <citation type="journal article" date="2015" name="Nature">
        <title>rRNA introns, odd ribosomes, and small enigmatic genomes across a large radiation of phyla.</title>
        <authorList>
            <person name="Brown C.T."/>
            <person name="Hug L.A."/>
            <person name="Thomas B.C."/>
            <person name="Sharon I."/>
            <person name="Castelle C.J."/>
            <person name="Singh A."/>
            <person name="Wilkins M.J."/>
            <person name="Williams K.H."/>
            <person name="Banfield J.F."/>
        </authorList>
    </citation>
    <scope>NUCLEOTIDE SEQUENCE [LARGE SCALE GENOMIC DNA]</scope>
</reference>
<dbReference type="EMBL" id="LCPF01000001">
    <property type="protein sequence ID" value="KKU91607.1"/>
    <property type="molecule type" value="Genomic_DNA"/>
</dbReference>
<gene>
    <name evidence="1" type="ORF">UY23_C0001G0213</name>
</gene>
<organism evidence="1 2">
    <name type="scientific">Candidatus Jorgensenbacteria bacterium GW2011_GWA1_48_11</name>
    <dbReference type="NCBI Taxonomy" id="1618660"/>
    <lineage>
        <taxon>Bacteria</taxon>
        <taxon>Candidatus Joergenseniibacteriota</taxon>
    </lineage>
</organism>
<sequence>MNIEQGPTSETGPIQNQFAEKLAARRKEEERVKKMMAAGFRRGDAVQIDGEEWQLWDTYTDEGGEGVKAYKIDPTTKKMSGEKKISFEELRGLKEIKEAA</sequence>
<proteinExistence type="predicted"/>
<accession>A0A0G1UBW2</accession>
<comment type="caution">
    <text evidence="1">The sequence shown here is derived from an EMBL/GenBank/DDBJ whole genome shotgun (WGS) entry which is preliminary data.</text>
</comment>
<evidence type="ECO:0000313" key="1">
    <source>
        <dbReference type="EMBL" id="KKU91607.1"/>
    </source>
</evidence>
<dbReference type="Proteomes" id="UP000034956">
    <property type="component" value="Unassembled WGS sequence"/>
</dbReference>
<protein>
    <submittedName>
        <fullName evidence="1">Uncharacterized protein</fullName>
    </submittedName>
</protein>
<dbReference type="AlphaFoldDB" id="A0A0G1UBW2"/>